<proteinExistence type="predicted"/>
<protein>
    <submittedName>
        <fullName evidence="1">Uncharacterized protein</fullName>
    </submittedName>
</protein>
<reference evidence="1" key="1">
    <citation type="journal article" date="2015" name="Nature">
        <title>Complex archaea that bridge the gap between prokaryotes and eukaryotes.</title>
        <authorList>
            <person name="Spang A."/>
            <person name="Saw J.H."/>
            <person name="Jorgensen S.L."/>
            <person name="Zaremba-Niedzwiedzka K."/>
            <person name="Martijn J."/>
            <person name="Lind A.E."/>
            <person name="van Eijk R."/>
            <person name="Schleper C."/>
            <person name="Guy L."/>
            <person name="Ettema T.J."/>
        </authorList>
    </citation>
    <scope>NUCLEOTIDE SEQUENCE</scope>
</reference>
<accession>A0A0F9GHF6</accession>
<feature type="non-terminal residue" evidence="1">
    <location>
        <position position="69"/>
    </location>
</feature>
<name>A0A0F9GHF6_9ZZZZ</name>
<gene>
    <name evidence="1" type="ORF">LCGC14_1827040</name>
</gene>
<evidence type="ECO:0000313" key="1">
    <source>
        <dbReference type="EMBL" id="KKL98168.1"/>
    </source>
</evidence>
<dbReference type="AlphaFoldDB" id="A0A0F9GHF6"/>
<comment type="caution">
    <text evidence="1">The sequence shown here is derived from an EMBL/GenBank/DDBJ whole genome shotgun (WGS) entry which is preliminary data.</text>
</comment>
<sequence>MNIKLKIPKVVLDFFMEAGNLILLNHEAYSYMAYPWFKIRIGSNEIEILHQGEFPTKLREALHGKPRKG</sequence>
<dbReference type="EMBL" id="LAZR01017982">
    <property type="protein sequence ID" value="KKL98168.1"/>
    <property type="molecule type" value="Genomic_DNA"/>
</dbReference>
<organism evidence="1">
    <name type="scientific">marine sediment metagenome</name>
    <dbReference type="NCBI Taxonomy" id="412755"/>
    <lineage>
        <taxon>unclassified sequences</taxon>
        <taxon>metagenomes</taxon>
        <taxon>ecological metagenomes</taxon>
    </lineage>
</organism>